<gene>
    <name evidence="1" type="ORF">TorRG33x02_248760</name>
</gene>
<dbReference type="Proteomes" id="UP000237000">
    <property type="component" value="Unassembled WGS sequence"/>
</dbReference>
<dbReference type="InParanoid" id="A0A2P5DKJ4"/>
<dbReference type="EMBL" id="JXTC01000264">
    <property type="protein sequence ID" value="PON73824.1"/>
    <property type="molecule type" value="Genomic_DNA"/>
</dbReference>
<sequence>SISNKIIHRIVQLKRRVHWDLQGASIKCVMVLGMFQLDFSQLVMGRLRVGGFLWHHLLGV</sequence>
<accession>A0A2P5DKJ4</accession>
<proteinExistence type="predicted"/>
<dbReference type="AlphaFoldDB" id="A0A2P5DKJ4"/>
<keyword evidence="2" id="KW-1185">Reference proteome</keyword>
<evidence type="ECO:0000313" key="2">
    <source>
        <dbReference type="Proteomes" id="UP000237000"/>
    </source>
</evidence>
<organism evidence="1 2">
    <name type="scientific">Trema orientale</name>
    <name type="common">Charcoal tree</name>
    <name type="synonym">Celtis orientalis</name>
    <dbReference type="NCBI Taxonomy" id="63057"/>
    <lineage>
        <taxon>Eukaryota</taxon>
        <taxon>Viridiplantae</taxon>
        <taxon>Streptophyta</taxon>
        <taxon>Embryophyta</taxon>
        <taxon>Tracheophyta</taxon>
        <taxon>Spermatophyta</taxon>
        <taxon>Magnoliopsida</taxon>
        <taxon>eudicotyledons</taxon>
        <taxon>Gunneridae</taxon>
        <taxon>Pentapetalae</taxon>
        <taxon>rosids</taxon>
        <taxon>fabids</taxon>
        <taxon>Rosales</taxon>
        <taxon>Cannabaceae</taxon>
        <taxon>Trema</taxon>
    </lineage>
</organism>
<reference evidence="2" key="1">
    <citation type="submission" date="2016-06" db="EMBL/GenBank/DDBJ databases">
        <title>Parallel loss of symbiosis genes in relatives of nitrogen-fixing non-legume Parasponia.</title>
        <authorList>
            <person name="Van Velzen R."/>
            <person name="Holmer R."/>
            <person name="Bu F."/>
            <person name="Rutten L."/>
            <person name="Van Zeijl A."/>
            <person name="Liu W."/>
            <person name="Santuari L."/>
            <person name="Cao Q."/>
            <person name="Sharma T."/>
            <person name="Shen D."/>
            <person name="Roswanjaya Y."/>
            <person name="Wardhani T."/>
            <person name="Kalhor M.S."/>
            <person name="Jansen J."/>
            <person name="Van den Hoogen J."/>
            <person name="Gungor B."/>
            <person name="Hartog M."/>
            <person name="Hontelez J."/>
            <person name="Verver J."/>
            <person name="Yang W.-C."/>
            <person name="Schijlen E."/>
            <person name="Repin R."/>
            <person name="Schilthuizen M."/>
            <person name="Schranz E."/>
            <person name="Heidstra R."/>
            <person name="Miyata K."/>
            <person name="Fedorova E."/>
            <person name="Kohlen W."/>
            <person name="Bisseling T."/>
            <person name="Smit S."/>
            <person name="Geurts R."/>
        </authorList>
    </citation>
    <scope>NUCLEOTIDE SEQUENCE [LARGE SCALE GENOMIC DNA]</scope>
    <source>
        <strain evidence="2">cv. RG33-2</strain>
    </source>
</reference>
<evidence type="ECO:0000313" key="1">
    <source>
        <dbReference type="EMBL" id="PON73824.1"/>
    </source>
</evidence>
<feature type="non-terminal residue" evidence="1">
    <location>
        <position position="1"/>
    </location>
</feature>
<protein>
    <submittedName>
        <fullName evidence="1">Uncharacterized protein</fullName>
    </submittedName>
</protein>
<comment type="caution">
    <text evidence="1">The sequence shown here is derived from an EMBL/GenBank/DDBJ whole genome shotgun (WGS) entry which is preliminary data.</text>
</comment>
<name>A0A2P5DKJ4_TREOI</name>